<dbReference type="InterPro" id="IPR036390">
    <property type="entry name" value="WH_DNA-bd_sf"/>
</dbReference>
<name>A0ABN0TF72_9BURK</name>
<feature type="domain" description="HTH lysR-type" evidence="5">
    <location>
        <begin position="26"/>
        <end position="83"/>
    </location>
</feature>
<dbReference type="PRINTS" id="PR00039">
    <property type="entry name" value="HTHLYSR"/>
</dbReference>
<dbReference type="Pfam" id="PF00126">
    <property type="entry name" value="HTH_1"/>
    <property type="match status" value="1"/>
</dbReference>
<dbReference type="PANTHER" id="PTHR30537">
    <property type="entry name" value="HTH-TYPE TRANSCRIPTIONAL REGULATOR"/>
    <property type="match status" value="1"/>
</dbReference>
<dbReference type="EMBL" id="BAAAFN010000006">
    <property type="protein sequence ID" value="GAA0220021.1"/>
    <property type="molecule type" value="Genomic_DNA"/>
</dbReference>
<dbReference type="SUPFAM" id="SSF53850">
    <property type="entry name" value="Periplasmic binding protein-like II"/>
    <property type="match status" value="1"/>
</dbReference>
<dbReference type="Pfam" id="PF03466">
    <property type="entry name" value="LysR_substrate"/>
    <property type="match status" value="1"/>
</dbReference>
<keyword evidence="4" id="KW-0804">Transcription</keyword>
<evidence type="ECO:0000256" key="4">
    <source>
        <dbReference type="ARBA" id="ARBA00023163"/>
    </source>
</evidence>
<proteinExistence type="inferred from homology"/>
<keyword evidence="2" id="KW-0805">Transcription regulation</keyword>
<dbReference type="InterPro" id="IPR005119">
    <property type="entry name" value="LysR_subst-bd"/>
</dbReference>
<evidence type="ECO:0000259" key="5">
    <source>
        <dbReference type="PROSITE" id="PS50931"/>
    </source>
</evidence>
<dbReference type="RefSeq" id="WP_343820021.1">
    <property type="nucleotide sequence ID" value="NZ_BAAAFN010000006.1"/>
</dbReference>
<dbReference type="PANTHER" id="PTHR30537:SF72">
    <property type="entry name" value="LYSR FAMILY TRANSCRIPTIONAL REGULATOR"/>
    <property type="match status" value="1"/>
</dbReference>
<dbReference type="SUPFAM" id="SSF46785">
    <property type="entry name" value="Winged helix' DNA-binding domain"/>
    <property type="match status" value="1"/>
</dbReference>
<comment type="similarity">
    <text evidence="1">Belongs to the LysR transcriptional regulatory family.</text>
</comment>
<sequence length="325" mass="35244">MALIQQYMSNFSINSASPGSAPAYTPSAEDLRIFIRVATLGSFTQAAEQLRLPRATVSTAIQRLEKRLGARLLQRTTRRVGLTGDGQAFLERCAPVLDGLDELGGFFRRPDGPLDGRLRVGMPLGMAAGPLMARLPEFLARHPALRMEISSADRRADMIVEGLDCVIRVGAVVDESLACRPLGAMPLGNFASPDYLRAHGRPLGPDDLARHWLVDYRPNASDGPAMFEYRDAAGRVVRVPMRSRVTVDNSAAYDAACRAGLGLIQVPLASAARAPGLVGVLPDCPPPPMPVNLLFPHHRHPPRRMRVFADWAANVLKSQASQAVF</sequence>
<protein>
    <submittedName>
        <fullName evidence="6">LysR family transcriptional regulator</fullName>
    </submittedName>
</protein>
<dbReference type="PROSITE" id="PS50931">
    <property type="entry name" value="HTH_LYSR"/>
    <property type="match status" value="1"/>
</dbReference>
<comment type="caution">
    <text evidence="6">The sequence shown here is derived from an EMBL/GenBank/DDBJ whole genome shotgun (WGS) entry which is preliminary data.</text>
</comment>
<evidence type="ECO:0000313" key="6">
    <source>
        <dbReference type="EMBL" id="GAA0220021.1"/>
    </source>
</evidence>
<evidence type="ECO:0000256" key="2">
    <source>
        <dbReference type="ARBA" id="ARBA00023015"/>
    </source>
</evidence>
<dbReference type="InterPro" id="IPR000847">
    <property type="entry name" value="LysR_HTH_N"/>
</dbReference>
<organism evidence="6 7">
    <name type="scientific">Castellaniella daejeonensis</name>
    <dbReference type="NCBI Taxonomy" id="659013"/>
    <lineage>
        <taxon>Bacteria</taxon>
        <taxon>Pseudomonadati</taxon>
        <taxon>Pseudomonadota</taxon>
        <taxon>Betaproteobacteria</taxon>
        <taxon>Burkholderiales</taxon>
        <taxon>Alcaligenaceae</taxon>
        <taxon>Castellaniella</taxon>
    </lineage>
</organism>
<dbReference type="Gene3D" id="3.40.190.290">
    <property type="match status" value="1"/>
</dbReference>
<reference evidence="6 7" key="1">
    <citation type="journal article" date="2019" name="Int. J. Syst. Evol. Microbiol.">
        <title>The Global Catalogue of Microorganisms (GCM) 10K type strain sequencing project: providing services to taxonomists for standard genome sequencing and annotation.</title>
        <authorList>
            <consortium name="The Broad Institute Genomics Platform"/>
            <consortium name="The Broad Institute Genome Sequencing Center for Infectious Disease"/>
            <person name="Wu L."/>
            <person name="Ma J."/>
        </authorList>
    </citation>
    <scope>NUCLEOTIDE SEQUENCE [LARGE SCALE GENOMIC DNA]</scope>
    <source>
        <strain evidence="6 7">JCM 16240</strain>
    </source>
</reference>
<dbReference type="Gene3D" id="1.10.10.10">
    <property type="entry name" value="Winged helix-like DNA-binding domain superfamily/Winged helix DNA-binding domain"/>
    <property type="match status" value="1"/>
</dbReference>
<evidence type="ECO:0000256" key="1">
    <source>
        <dbReference type="ARBA" id="ARBA00009437"/>
    </source>
</evidence>
<dbReference type="Proteomes" id="UP001501176">
    <property type="component" value="Unassembled WGS sequence"/>
</dbReference>
<evidence type="ECO:0000313" key="7">
    <source>
        <dbReference type="Proteomes" id="UP001501176"/>
    </source>
</evidence>
<gene>
    <name evidence="6" type="ORF">GCM10009125_06240</name>
</gene>
<accession>A0ABN0TF72</accession>
<dbReference type="InterPro" id="IPR058163">
    <property type="entry name" value="LysR-type_TF_proteobact-type"/>
</dbReference>
<keyword evidence="7" id="KW-1185">Reference proteome</keyword>
<evidence type="ECO:0000256" key="3">
    <source>
        <dbReference type="ARBA" id="ARBA00023125"/>
    </source>
</evidence>
<dbReference type="InterPro" id="IPR036388">
    <property type="entry name" value="WH-like_DNA-bd_sf"/>
</dbReference>
<keyword evidence="3" id="KW-0238">DNA-binding</keyword>